<dbReference type="EMBL" id="LT629772">
    <property type="protein sequence ID" value="SDS63139.1"/>
    <property type="molecule type" value="Genomic_DNA"/>
</dbReference>
<sequence length="52" mass="5837">MRMREDPSLLARLRLLRLGEQSYADELADELDDGAQLGPCPSLRTDALFTSE</sequence>
<evidence type="ECO:0000313" key="3">
    <source>
        <dbReference type="Proteomes" id="UP000199103"/>
    </source>
</evidence>
<proteinExistence type="predicted"/>
<name>A0A1H1TU44_9ACTN</name>
<organism evidence="2 3">
    <name type="scientific">Microlunatus soli</name>
    <dbReference type="NCBI Taxonomy" id="630515"/>
    <lineage>
        <taxon>Bacteria</taxon>
        <taxon>Bacillati</taxon>
        <taxon>Actinomycetota</taxon>
        <taxon>Actinomycetes</taxon>
        <taxon>Propionibacteriales</taxon>
        <taxon>Propionibacteriaceae</taxon>
        <taxon>Microlunatus</taxon>
    </lineage>
</organism>
<reference evidence="2 3" key="1">
    <citation type="submission" date="2016-10" db="EMBL/GenBank/DDBJ databases">
        <authorList>
            <person name="de Groot N.N."/>
        </authorList>
    </citation>
    <scope>NUCLEOTIDE SEQUENCE [LARGE SCALE GENOMIC DNA]</scope>
    <source>
        <strain evidence="2 3">DSM 21800</strain>
    </source>
</reference>
<dbReference type="STRING" id="630515.SAMN04489812_2505"/>
<feature type="region of interest" description="Disordered" evidence="1">
    <location>
        <begin position="32"/>
        <end position="52"/>
    </location>
</feature>
<evidence type="ECO:0000313" key="2">
    <source>
        <dbReference type="EMBL" id="SDS63139.1"/>
    </source>
</evidence>
<gene>
    <name evidence="2" type="ORF">SAMN04489812_2505</name>
</gene>
<evidence type="ECO:0000256" key="1">
    <source>
        <dbReference type="SAM" id="MobiDB-lite"/>
    </source>
</evidence>
<dbReference type="Proteomes" id="UP000199103">
    <property type="component" value="Chromosome I"/>
</dbReference>
<dbReference type="AlphaFoldDB" id="A0A1H1TU44"/>
<keyword evidence="3" id="KW-1185">Reference proteome</keyword>
<accession>A0A1H1TU44</accession>
<protein>
    <submittedName>
        <fullName evidence="2">Uncharacterized protein</fullName>
    </submittedName>
</protein>